<organism evidence="1 2">
    <name type="scientific">Toxocara canis</name>
    <name type="common">Canine roundworm</name>
    <dbReference type="NCBI Taxonomy" id="6265"/>
    <lineage>
        <taxon>Eukaryota</taxon>
        <taxon>Metazoa</taxon>
        <taxon>Ecdysozoa</taxon>
        <taxon>Nematoda</taxon>
        <taxon>Chromadorea</taxon>
        <taxon>Rhabditida</taxon>
        <taxon>Spirurina</taxon>
        <taxon>Ascaridomorpha</taxon>
        <taxon>Ascaridoidea</taxon>
        <taxon>Toxocaridae</taxon>
        <taxon>Toxocara</taxon>
    </lineage>
</organism>
<name>A0A0B2VG59_TOXCA</name>
<evidence type="ECO:0000313" key="1">
    <source>
        <dbReference type="EMBL" id="KHN80392.1"/>
    </source>
</evidence>
<dbReference type="Proteomes" id="UP000031036">
    <property type="component" value="Unassembled WGS sequence"/>
</dbReference>
<proteinExistence type="predicted"/>
<gene>
    <name evidence="1" type="ORF">Tcan_09750</name>
</gene>
<reference evidence="1 2" key="1">
    <citation type="submission" date="2014-11" db="EMBL/GenBank/DDBJ databases">
        <title>Genetic blueprint of the zoonotic pathogen Toxocara canis.</title>
        <authorList>
            <person name="Zhu X.-Q."/>
            <person name="Korhonen P.K."/>
            <person name="Cai H."/>
            <person name="Young N.D."/>
            <person name="Nejsum P."/>
            <person name="von Samson-Himmelstjerna G."/>
            <person name="Boag P.R."/>
            <person name="Tan P."/>
            <person name="Li Q."/>
            <person name="Min J."/>
            <person name="Yang Y."/>
            <person name="Wang X."/>
            <person name="Fang X."/>
            <person name="Hall R.S."/>
            <person name="Hofmann A."/>
            <person name="Sternberg P.W."/>
            <person name="Jex A.R."/>
            <person name="Gasser R.B."/>
        </authorList>
    </citation>
    <scope>NUCLEOTIDE SEQUENCE [LARGE SCALE GENOMIC DNA]</scope>
    <source>
        <strain evidence="1">PN_DK_2014</strain>
    </source>
</reference>
<dbReference type="AlphaFoldDB" id="A0A0B2VG59"/>
<dbReference type="EMBL" id="JPKZ01001747">
    <property type="protein sequence ID" value="KHN80392.1"/>
    <property type="molecule type" value="Genomic_DNA"/>
</dbReference>
<protein>
    <submittedName>
        <fullName evidence="1">Uncharacterized protein</fullName>
    </submittedName>
</protein>
<accession>A0A0B2VG59</accession>
<comment type="caution">
    <text evidence="1">The sequence shown here is derived from an EMBL/GenBank/DDBJ whole genome shotgun (WGS) entry which is preliminary data.</text>
</comment>
<keyword evidence="2" id="KW-1185">Reference proteome</keyword>
<sequence length="148" mass="17328">MLQTFFTNRVRYVANVGVARTSASEGDFYGFFFFFAYWRFKAEKLRKFSKRSHLRLFTLYATVVSMLASTRLRFRFSPTVKICKFLVHRSWSFETATDSGVHDPQTGHALLRRRCKCRLSEGRKNGTDKSLWDNAGPGYGFLEMRHRS</sequence>
<evidence type="ECO:0000313" key="2">
    <source>
        <dbReference type="Proteomes" id="UP000031036"/>
    </source>
</evidence>